<sequence length="319" mass="34674">MSELHTGDVQDDVDPKIREFVNGINAGYDALLPETPLSMPERRAIAERVREPWRSGGPRMAETQDYDVVGVRLRVHRPTDAASLPAMLYIHGGGWALFSIDTHDRLMREYASRAGIVVVGIDYSLSPEAKFPAALNEAVSAIGWMRENADDLGIDPARIAVGGDSAGGNLAVSTCLKLRELGLPQLQGMVLNYGAFAPDHTPSYARYDGPNYCLTVDEMDAFWDDYLADPSQKSDPLAVPTLGDLHDLPPAFMAIAKLDILRDCNHTLAEKLADVGVAVEAVEYETATHSFLEAMSIAPLASRALDDQAKWLRSALGVV</sequence>
<dbReference type="EMBL" id="CP011770">
    <property type="protein sequence ID" value="AKM11547.1"/>
    <property type="molecule type" value="Genomic_DNA"/>
</dbReference>
<comment type="similarity">
    <text evidence="1">Belongs to the 'GDXG' lipolytic enzyme family.</text>
</comment>
<dbReference type="RefSeq" id="WP_047823356.1">
    <property type="nucleotide sequence ID" value="NZ_CP011770.1"/>
</dbReference>
<evidence type="ECO:0000313" key="4">
    <source>
        <dbReference type="Proteomes" id="UP000035287"/>
    </source>
</evidence>
<dbReference type="KEGG" id="cna:AB433_05015"/>
<protein>
    <submittedName>
        <fullName evidence="3">Uncharacterized protein</fullName>
    </submittedName>
</protein>
<dbReference type="PATRIC" id="fig|1348774.3.peg.1051"/>
<dbReference type="PROSITE" id="PS01173">
    <property type="entry name" value="LIPASE_GDXG_HIS"/>
    <property type="match status" value="1"/>
</dbReference>
<dbReference type="Gene3D" id="3.40.50.1820">
    <property type="entry name" value="alpha/beta hydrolase"/>
    <property type="match status" value="1"/>
</dbReference>
<dbReference type="PANTHER" id="PTHR48081">
    <property type="entry name" value="AB HYDROLASE SUPERFAMILY PROTEIN C4A8.06C"/>
    <property type="match status" value="1"/>
</dbReference>
<dbReference type="InterPro" id="IPR002168">
    <property type="entry name" value="Lipase_GDXG_HIS_AS"/>
</dbReference>
<dbReference type="GO" id="GO:0016787">
    <property type="term" value="F:hydrolase activity"/>
    <property type="evidence" value="ECO:0007669"/>
    <property type="project" value="UniProtKB-KW"/>
</dbReference>
<dbReference type="Pfam" id="PF07859">
    <property type="entry name" value="Abhydrolase_3"/>
    <property type="match status" value="1"/>
</dbReference>
<organism evidence="3 4">
    <name type="scientific">Croceicoccus naphthovorans</name>
    <dbReference type="NCBI Taxonomy" id="1348774"/>
    <lineage>
        <taxon>Bacteria</taxon>
        <taxon>Pseudomonadati</taxon>
        <taxon>Pseudomonadota</taxon>
        <taxon>Alphaproteobacteria</taxon>
        <taxon>Sphingomonadales</taxon>
        <taxon>Erythrobacteraceae</taxon>
        <taxon>Croceicoccus</taxon>
    </lineage>
</organism>
<evidence type="ECO:0000313" key="3">
    <source>
        <dbReference type="EMBL" id="AKM11547.1"/>
    </source>
</evidence>
<name>A0A0G3XK40_9SPHN</name>
<dbReference type="InterPro" id="IPR050300">
    <property type="entry name" value="GDXG_lipolytic_enzyme"/>
</dbReference>
<proteinExistence type="inferred from homology"/>
<evidence type="ECO:0000256" key="1">
    <source>
        <dbReference type="ARBA" id="ARBA00010515"/>
    </source>
</evidence>
<reference evidence="3 4" key="1">
    <citation type="submission" date="2015-06" db="EMBL/GenBank/DDBJ databases">
        <authorList>
            <person name="Zeng Y."/>
            <person name="Huang Y."/>
        </authorList>
    </citation>
    <scope>NUCLEOTIDE SEQUENCE [LARGE SCALE GENOMIC DNA]</scope>
    <source>
        <strain evidence="3 4">PQ-2</strain>
    </source>
</reference>
<dbReference type="PANTHER" id="PTHR48081:SF8">
    <property type="entry name" value="ALPHA_BETA HYDROLASE FOLD-3 DOMAIN-CONTAINING PROTEIN-RELATED"/>
    <property type="match status" value="1"/>
</dbReference>
<keyword evidence="2" id="KW-0378">Hydrolase</keyword>
<dbReference type="InterPro" id="IPR029058">
    <property type="entry name" value="AB_hydrolase_fold"/>
</dbReference>
<keyword evidence="4" id="KW-1185">Reference proteome</keyword>
<dbReference type="InterPro" id="IPR013094">
    <property type="entry name" value="AB_hydrolase_3"/>
</dbReference>
<gene>
    <name evidence="3" type="ORF">AB433_05015</name>
</gene>
<evidence type="ECO:0000256" key="2">
    <source>
        <dbReference type="ARBA" id="ARBA00022801"/>
    </source>
</evidence>
<dbReference type="OrthoDB" id="9806180at2"/>
<dbReference type="SUPFAM" id="SSF53474">
    <property type="entry name" value="alpha/beta-Hydrolases"/>
    <property type="match status" value="1"/>
</dbReference>
<dbReference type="STRING" id="1348774.AB433_05015"/>
<accession>A0A0G3XK40</accession>
<dbReference type="Proteomes" id="UP000035287">
    <property type="component" value="Chromosome"/>
</dbReference>
<dbReference type="AlphaFoldDB" id="A0A0G3XK40"/>